<dbReference type="PIRSF" id="PIRSF002116">
    <property type="entry name" value="Ribosomal_S4"/>
    <property type="match status" value="1"/>
</dbReference>
<evidence type="ECO:0000256" key="3">
    <source>
        <dbReference type="ARBA" id="ARBA00022884"/>
    </source>
</evidence>
<keyword evidence="3 7" id="KW-0694">RNA-binding</keyword>
<dbReference type="NCBIfam" id="NF003312">
    <property type="entry name" value="PRK04313.1"/>
    <property type="match status" value="1"/>
</dbReference>
<evidence type="ECO:0000313" key="10">
    <source>
        <dbReference type="Proteomes" id="UP000277633"/>
    </source>
</evidence>
<dbReference type="PROSITE" id="PS50889">
    <property type="entry name" value="S4"/>
    <property type="match status" value="1"/>
</dbReference>
<dbReference type="SUPFAM" id="SSF50104">
    <property type="entry name" value="Translation proteins SH3-like domain"/>
    <property type="match status" value="1"/>
</dbReference>
<dbReference type="GO" id="GO:0006412">
    <property type="term" value="P:translation"/>
    <property type="evidence" value="ECO:0007669"/>
    <property type="project" value="UniProtKB-UniRule"/>
</dbReference>
<dbReference type="PANTHER" id="PTHR11581:SF0">
    <property type="entry name" value="SMALL RIBOSOMAL SUBUNIT PROTEIN ES4"/>
    <property type="match status" value="1"/>
</dbReference>
<dbReference type="SMART" id="SM00739">
    <property type="entry name" value="KOW"/>
    <property type="match status" value="1"/>
</dbReference>
<evidence type="ECO:0000256" key="5">
    <source>
        <dbReference type="ARBA" id="ARBA00023274"/>
    </source>
</evidence>
<keyword evidence="5 7" id="KW-0687">Ribonucleoprotein</keyword>
<dbReference type="InterPro" id="IPR005824">
    <property type="entry name" value="KOW"/>
</dbReference>
<name>A0A497JGX3_9ARCH</name>
<dbReference type="EMBL" id="QMWO01000007">
    <property type="protein sequence ID" value="RLG70358.1"/>
    <property type="molecule type" value="Genomic_DNA"/>
</dbReference>
<reference evidence="9 10" key="1">
    <citation type="submission" date="2018-06" db="EMBL/GenBank/DDBJ databases">
        <title>Extensive metabolic versatility and redundancy in microbially diverse, dynamic hydrothermal sediments.</title>
        <authorList>
            <person name="Dombrowski N."/>
            <person name="Teske A."/>
            <person name="Baker B.J."/>
        </authorList>
    </citation>
    <scope>NUCLEOTIDE SEQUENCE [LARGE SCALE GENOMIC DNA]</scope>
    <source>
        <strain evidence="9">B9_G13</strain>
    </source>
</reference>
<dbReference type="CDD" id="cd06087">
    <property type="entry name" value="KOW_RPS4"/>
    <property type="match status" value="1"/>
</dbReference>
<dbReference type="InterPro" id="IPR008991">
    <property type="entry name" value="Translation_prot_SH3-like_sf"/>
</dbReference>
<dbReference type="InterPro" id="IPR013845">
    <property type="entry name" value="Ribosomal_eS4_central_region"/>
</dbReference>
<dbReference type="InterPro" id="IPR000876">
    <property type="entry name" value="Ribosomal_eS4"/>
</dbReference>
<dbReference type="AlphaFoldDB" id="A0A497JGX3"/>
<evidence type="ECO:0000259" key="8">
    <source>
        <dbReference type="SMART" id="SM00739"/>
    </source>
</evidence>
<dbReference type="PANTHER" id="PTHR11581">
    <property type="entry name" value="30S/40S RIBOSOMAL PROTEIN S4"/>
    <property type="match status" value="1"/>
</dbReference>
<dbReference type="InterPro" id="IPR014722">
    <property type="entry name" value="Rib_uL2_dom2"/>
</dbReference>
<comment type="caution">
    <text evidence="9">The sequence shown here is derived from an EMBL/GenBank/DDBJ whole genome shotgun (WGS) entry which is preliminary data.</text>
</comment>
<evidence type="ECO:0000313" key="9">
    <source>
        <dbReference type="EMBL" id="RLG70358.1"/>
    </source>
</evidence>
<feature type="domain" description="KOW" evidence="8">
    <location>
        <begin position="175"/>
        <end position="202"/>
    </location>
</feature>
<protein>
    <recommendedName>
        <fullName evidence="6 7">Small ribosomal subunit protein eS4</fullName>
    </recommendedName>
</protein>
<evidence type="ECO:0000256" key="6">
    <source>
        <dbReference type="ARBA" id="ARBA00035272"/>
    </source>
</evidence>
<dbReference type="Gene3D" id="2.40.50.740">
    <property type="match status" value="1"/>
</dbReference>
<dbReference type="InterPro" id="IPR041982">
    <property type="entry name" value="Ribosomal_eS4_KOW"/>
</dbReference>
<organism evidence="9 10">
    <name type="scientific">Candidatus Iainarchaeum sp</name>
    <dbReference type="NCBI Taxonomy" id="3101447"/>
    <lineage>
        <taxon>Archaea</taxon>
        <taxon>Candidatus Iainarchaeota</taxon>
        <taxon>Candidatus Iainarchaeia</taxon>
        <taxon>Candidatus Iainarchaeales</taxon>
        <taxon>Candidatus Iainarchaeaceae</taxon>
        <taxon>Candidatus Iainarchaeum</taxon>
    </lineage>
</organism>
<keyword evidence="4 7" id="KW-0689">Ribosomal protein</keyword>
<dbReference type="GO" id="GO:0003735">
    <property type="term" value="F:structural constituent of ribosome"/>
    <property type="evidence" value="ECO:0007669"/>
    <property type="project" value="InterPro"/>
</dbReference>
<dbReference type="InterPro" id="IPR036986">
    <property type="entry name" value="S4_RNA-bd_sf"/>
</dbReference>
<dbReference type="GO" id="GO:0019843">
    <property type="term" value="F:rRNA binding"/>
    <property type="evidence" value="ECO:0007669"/>
    <property type="project" value="UniProtKB-KW"/>
</dbReference>
<sequence length="231" mass="25575">MAKKGGSKALKRYAVSKVMWISPKEGKWAIKTEPGPHNKETSVPLGFVLRDLIKIGETMREVKVALKQRKVKVNGVVRTSHKFPVGLFDIISIDGIEHDYKMVYDLKGRLVPEKIEKVDKVVKLSKVVKKTTVKGGKLQLTTNDGRNILAEDNTIKPHDTLKLELPKQKVLKVLKMQAGAKVYIIGGSHAGEQGVVKEIKPGTEKAPAMVTIKTTSKEFQTTINNVFVIGE</sequence>
<dbReference type="SUPFAM" id="SSF55174">
    <property type="entry name" value="Alpha-L RNA-binding motif"/>
    <property type="match status" value="1"/>
</dbReference>
<dbReference type="Pfam" id="PF00467">
    <property type="entry name" value="KOW"/>
    <property type="match status" value="1"/>
</dbReference>
<comment type="similarity">
    <text evidence="1 7">Belongs to the eukaryotic ribosomal protein eS4 family.</text>
</comment>
<dbReference type="HAMAP" id="MF_00485">
    <property type="entry name" value="Ribosomal_eS4"/>
    <property type="match status" value="1"/>
</dbReference>
<keyword evidence="2" id="KW-0699">rRNA-binding</keyword>
<dbReference type="Proteomes" id="UP000277633">
    <property type="component" value="Unassembled WGS sequence"/>
</dbReference>
<dbReference type="Pfam" id="PF00900">
    <property type="entry name" value="Ribosomal_S4e"/>
    <property type="match status" value="1"/>
</dbReference>
<evidence type="ECO:0000256" key="2">
    <source>
        <dbReference type="ARBA" id="ARBA00022730"/>
    </source>
</evidence>
<evidence type="ECO:0000256" key="4">
    <source>
        <dbReference type="ARBA" id="ARBA00022980"/>
    </source>
</evidence>
<dbReference type="CDD" id="cd00165">
    <property type="entry name" value="S4"/>
    <property type="match status" value="1"/>
</dbReference>
<evidence type="ECO:0000256" key="1">
    <source>
        <dbReference type="ARBA" id="ARBA00007500"/>
    </source>
</evidence>
<dbReference type="Gene3D" id="3.10.290.10">
    <property type="entry name" value="RNA-binding S4 domain"/>
    <property type="match status" value="1"/>
</dbReference>
<dbReference type="Pfam" id="PF08071">
    <property type="entry name" value="RS4NT"/>
    <property type="match status" value="1"/>
</dbReference>
<dbReference type="Gene3D" id="2.30.30.30">
    <property type="match status" value="1"/>
</dbReference>
<proteinExistence type="inferred from homology"/>
<dbReference type="InterPro" id="IPR038237">
    <property type="entry name" value="Ribosomal_eS4_central_sf"/>
</dbReference>
<evidence type="ECO:0000256" key="7">
    <source>
        <dbReference type="HAMAP-Rule" id="MF_00485"/>
    </source>
</evidence>
<accession>A0A497JGX3</accession>
<gene>
    <name evidence="7" type="primary">rps4e</name>
    <name evidence="9" type="ORF">DRO07_00365</name>
</gene>
<dbReference type="InterPro" id="IPR013843">
    <property type="entry name" value="Ribosomal_eS4_N"/>
</dbReference>
<dbReference type="GO" id="GO:0022627">
    <property type="term" value="C:cytosolic small ribosomal subunit"/>
    <property type="evidence" value="ECO:0007669"/>
    <property type="project" value="TreeGrafter"/>
</dbReference>